<dbReference type="Proteomes" id="UP000321892">
    <property type="component" value="Chromosome"/>
</dbReference>
<dbReference type="GO" id="GO:0004674">
    <property type="term" value="F:protein serine/threonine kinase activity"/>
    <property type="evidence" value="ECO:0007669"/>
    <property type="project" value="UniProtKB-KW"/>
</dbReference>
<dbReference type="Pfam" id="PF00069">
    <property type="entry name" value="Pkinase"/>
    <property type="match status" value="1"/>
</dbReference>
<evidence type="ECO:0000259" key="5">
    <source>
        <dbReference type="PROSITE" id="PS50011"/>
    </source>
</evidence>
<organism evidence="6 7">
    <name type="scientific">Leptotrichia hofstadii</name>
    <dbReference type="NCBI Taxonomy" id="157688"/>
    <lineage>
        <taxon>Bacteria</taxon>
        <taxon>Fusobacteriati</taxon>
        <taxon>Fusobacteriota</taxon>
        <taxon>Fusobacteriia</taxon>
        <taxon>Fusobacteriales</taxon>
        <taxon>Leptotrichiaceae</taxon>
        <taxon>Leptotrichia</taxon>
    </lineage>
</organism>
<dbReference type="InterPro" id="IPR011009">
    <property type="entry name" value="Kinase-like_dom_sf"/>
</dbReference>
<dbReference type="SMART" id="SM00220">
    <property type="entry name" value="S_TKc"/>
    <property type="match status" value="1"/>
</dbReference>
<protein>
    <submittedName>
        <fullName evidence="6">Serine/threonine protein kinase</fullName>
    </submittedName>
</protein>
<dbReference type="InterPro" id="IPR008271">
    <property type="entry name" value="Ser/Thr_kinase_AS"/>
</dbReference>
<keyword evidence="2" id="KW-0547">Nucleotide-binding</keyword>
<dbReference type="PROSITE" id="PS00108">
    <property type="entry name" value="PROTEIN_KINASE_ST"/>
    <property type="match status" value="1"/>
</dbReference>
<evidence type="ECO:0000256" key="2">
    <source>
        <dbReference type="ARBA" id="ARBA00022741"/>
    </source>
</evidence>
<dbReference type="OrthoDB" id="9788659at2"/>
<dbReference type="PROSITE" id="PS50011">
    <property type="entry name" value="PROTEIN_KINASE_DOM"/>
    <property type="match status" value="1"/>
</dbReference>
<dbReference type="AlphaFoldDB" id="A0A510JI59"/>
<dbReference type="GO" id="GO:0000407">
    <property type="term" value="C:phagophore assembly site"/>
    <property type="evidence" value="ECO:0007669"/>
    <property type="project" value="TreeGrafter"/>
</dbReference>
<dbReference type="PANTHER" id="PTHR24348">
    <property type="entry name" value="SERINE/THREONINE-PROTEIN KINASE UNC-51-RELATED"/>
    <property type="match status" value="1"/>
</dbReference>
<evidence type="ECO:0000256" key="3">
    <source>
        <dbReference type="ARBA" id="ARBA00022777"/>
    </source>
</evidence>
<evidence type="ECO:0000313" key="7">
    <source>
        <dbReference type="Proteomes" id="UP000321892"/>
    </source>
</evidence>
<name>A0A510JI59_9FUSO</name>
<keyword evidence="4" id="KW-0067">ATP-binding</keyword>
<dbReference type="GO" id="GO:0005524">
    <property type="term" value="F:ATP binding"/>
    <property type="evidence" value="ECO:0007669"/>
    <property type="project" value="UniProtKB-KW"/>
</dbReference>
<dbReference type="InterPro" id="IPR045269">
    <property type="entry name" value="Atg1-like"/>
</dbReference>
<keyword evidence="1" id="KW-0808">Transferase</keyword>
<sequence>MNYLPINYKLKNKYEVKQVIAESDFSNVYLTFNKKKRYVIKECFPSQLVIRGANQEVFTKKYEDRLKEVKESFDREAEILAHLHNVLDSNSKGRIIELFDYFEENKTVYIVEEYFNFPTLKQYILNEENVKGKDIKKIYFDILDIFIKIHNEKIIHRDVKPSNILINKKNKIKIIDFGSSIYFDEKNGTYIKVTDGYSPLEMYSLKAENDERTDIYSLSALLYFMITKKKPDEVLKRFYNPELIFDEDISEDIRKFIEKGMEVEIKDRFNNVVEMKSEFEKLDFKDI</sequence>
<reference evidence="6 7" key="1">
    <citation type="submission" date="2019-07" db="EMBL/GenBank/DDBJ databases">
        <title>Complete Genome Sequence of Leptotrichia hofstadii Strain JCM16775.</title>
        <authorList>
            <person name="Watanabe S."/>
            <person name="Cui L."/>
        </authorList>
    </citation>
    <scope>NUCLEOTIDE SEQUENCE [LARGE SCALE GENOMIC DNA]</scope>
    <source>
        <strain evidence="6 7">JCM16775</strain>
    </source>
</reference>
<dbReference type="Gene3D" id="1.10.510.10">
    <property type="entry name" value="Transferase(Phosphotransferase) domain 1"/>
    <property type="match status" value="1"/>
</dbReference>
<dbReference type="GO" id="GO:0005776">
    <property type="term" value="C:autophagosome"/>
    <property type="evidence" value="ECO:0007669"/>
    <property type="project" value="TreeGrafter"/>
</dbReference>
<keyword evidence="3 6" id="KW-0418">Kinase</keyword>
<dbReference type="InterPro" id="IPR000719">
    <property type="entry name" value="Prot_kinase_dom"/>
</dbReference>
<dbReference type="GO" id="GO:0005829">
    <property type="term" value="C:cytosol"/>
    <property type="evidence" value="ECO:0007669"/>
    <property type="project" value="TreeGrafter"/>
</dbReference>
<dbReference type="RefSeq" id="WP_026746739.1">
    <property type="nucleotide sequence ID" value="NZ_AP019823.1"/>
</dbReference>
<dbReference type="KEGG" id="lhf:JCM16775_0788"/>
<evidence type="ECO:0000313" key="6">
    <source>
        <dbReference type="EMBL" id="BBM38081.1"/>
    </source>
</evidence>
<dbReference type="GO" id="GO:0016020">
    <property type="term" value="C:membrane"/>
    <property type="evidence" value="ECO:0007669"/>
    <property type="project" value="TreeGrafter"/>
</dbReference>
<proteinExistence type="predicted"/>
<keyword evidence="7" id="KW-1185">Reference proteome</keyword>
<evidence type="ECO:0000256" key="1">
    <source>
        <dbReference type="ARBA" id="ARBA00022679"/>
    </source>
</evidence>
<gene>
    <name evidence="6" type="ORF">JCM16775_0788</name>
</gene>
<feature type="domain" description="Protein kinase" evidence="5">
    <location>
        <begin position="14"/>
        <end position="280"/>
    </location>
</feature>
<keyword evidence="6" id="KW-0723">Serine/threonine-protein kinase</keyword>
<evidence type="ECO:0000256" key="4">
    <source>
        <dbReference type="ARBA" id="ARBA00022840"/>
    </source>
</evidence>
<dbReference type="EMBL" id="AP019823">
    <property type="protein sequence ID" value="BBM38081.1"/>
    <property type="molecule type" value="Genomic_DNA"/>
</dbReference>
<accession>A0A510JI59</accession>
<dbReference type="PANTHER" id="PTHR24348:SF22">
    <property type="entry name" value="NON-SPECIFIC SERINE_THREONINE PROTEIN KINASE"/>
    <property type="match status" value="1"/>
</dbReference>
<dbReference type="SUPFAM" id="SSF56112">
    <property type="entry name" value="Protein kinase-like (PK-like)"/>
    <property type="match status" value="1"/>
</dbReference>